<name>A0A8X8WD89_SALSN</name>
<evidence type="ECO:0000313" key="2">
    <source>
        <dbReference type="Proteomes" id="UP000298416"/>
    </source>
</evidence>
<accession>A0A8X8WD89</accession>
<gene>
    <name evidence="1" type="ORF">SASPL_146699</name>
</gene>
<evidence type="ECO:0000313" key="1">
    <source>
        <dbReference type="EMBL" id="KAG6392480.1"/>
    </source>
</evidence>
<comment type="caution">
    <text evidence="1">The sequence shown here is derived from an EMBL/GenBank/DDBJ whole genome shotgun (WGS) entry which is preliminary data.</text>
</comment>
<dbReference type="AlphaFoldDB" id="A0A8X8WD89"/>
<dbReference type="Proteomes" id="UP000298416">
    <property type="component" value="Unassembled WGS sequence"/>
</dbReference>
<sequence>MSDAAAEDGKSCAAGAVGGCVALLCCPCSVLSCFVLACFKLPLAAVRCCMGRREEAPGGTEMVETVAPRAGAGEGAEELGLELPDTGIDHMNFGRFSYASSTEAD</sequence>
<reference evidence="1" key="2">
    <citation type="submission" date="2020-08" db="EMBL/GenBank/DDBJ databases">
        <title>Plant Genome Project.</title>
        <authorList>
            <person name="Zhang R.-G."/>
        </authorList>
    </citation>
    <scope>NUCLEOTIDE SEQUENCE</scope>
    <source>
        <strain evidence="1">Huo1</strain>
        <tissue evidence="1">Leaf</tissue>
    </source>
</reference>
<dbReference type="EMBL" id="PNBA02000018">
    <property type="protein sequence ID" value="KAG6392480.1"/>
    <property type="molecule type" value="Genomic_DNA"/>
</dbReference>
<reference evidence="1" key="1">
    <citation type="submission" date="2018-01" db="EMBL/GenBank/DDBJ databases">
        <authorList>
            <person name="Mao J.F."/>
        </authorList>
    </citation>
    <scope>NUCLEOTIDE SEQUENCE</scope>
    <source>
        <strain evidence="1">Huo1</strain>
        <tissue evidence="1">Leaf</tissue>
    </source>
</reference>
<proteinExistence type="predicted"/>
<keyword evidence="2" id="KW-1185">Reference proteome</keyword>
<protein>
    <submittedName>
        <fullName evidence="1">Uncharacterized protein</fullName>
    </submittedName>
</protein>
<organism evidence="1">
    <name type="scientific">Salvia splendens</name>
    <name type="common">Scarlet sage</name>
    <dbReference type="NCBI Taxonomy" id="180675"/>
    <lineage>
        <taxon>Eukaryota</taxon>
        <taxon>Viridiplantae</taxon>
        <taxon>Streptophyta</taxon>
        <taxon>Embryophyta</taxon>
        <taxon>Tracheophyta</taxon>
        <taxon>Spermatophyta</taxon>
        <taxon>Magnoliopsida</taxon>
        <taxon>eudicotyledons</taxon>
        <taxon>Gunneridae</taxon>
        <taxon>Pentapetalae</taxon>
        <taxon>asterids</taxon>
        <taxon>lamiids</taxon>
        <taxon>Lamiales</taxon>
        <taxon>Lamiaceae</taxon>
        <taxon>Nepetoideae</taxon>
        <taxon>Mentheae</taxon>
        <taxon>Salviinae</taxon>
        <taxon>Salvia</taxon>
        <taxon>Salvia subgen. Calosphace</taxon>
        <taxon>core Calosphace</taxon>
    </lineage>
</organism>